<dbReference type="GO" id="GO:0005634">
    <property type="term" value="C:nucleus"/>
    <property type="evidence" value="ECO:0007669"/>
    <property type="project" value="UniProtKB-SubCell"/>
</dbReference>
<dbReference type="Gene3D" id="3.40.220.10">
    <property type="entry name" value="Leucine Aminopeptidase, subunit E, domain 1"/>
    <property type="match status" value="1"/>
</dbReference>
<keyword evidence="5" id="KW-0539">Nucleus</keyword>
<dbReference type="EMBL" id="CAJOBJ010063768">
    <property type="protein sequence ID" value="CAF4429549.1"/>
    <property type="molecule type" value="Genomic_DNA"/>
</dbReference>
<dbReference type="Proteomes" id="UP000681967">
    <property type="component" value="Unassembled WGS sequence"/>
</dbReference>
<evidence type="ECO:0000313" key="8">
    <source>
        <dbReference type="EMBL" id="CAF1252326.1"/>
    </source>
</evidence>
<evidence type="ECO:0000313" key="9">
    <source>
        <dbReference type="EMBL" id="CAF4212966.1"/>
    </source>
</evidence>
<evidence type="ECO:0000256" key="1">
    <source>
        <dbReference type="ARBA" id="ARBA00004123"/>
    </source>
</evidence>
<evidence type="ECO:0000313" key="10">
    <source>
        <dbReference type="EMBL" id="CAF4429549.1"/>
    </source>
</evidence>
<dbReference type="GO" id="GO:0010629">
    <property type="term" value="P:negative regulation of gene expression"/>
    <property type="evidence" value="ECO:0007669"/>
    <property type="project" value="TreeGrafter"/>
</dbReference>
<comment type="subcellular location">
    <subcellularLocation>
        <location evidence="1">Nucleus</location>
    </subcellularLocation>
</comment>
<dbReference type="Proteomes" id="UP000663855">
    <property type="component" value="Unassembled WGS sequence"/>
</dbReference>
<dbReference type="InterPro" id="IPR043472">
    <property type="entry name" value="Macro_dom-like"/>
</dbReference>
<dbReference type="SUPFAM" id="SSF52949">
    <property type="entry name" value="Macro domain-like"/>
    <property type="match status" value="1"/>
</dbReference>
<dbReference type="Proteomes" id="UP000681720">
    <property type="component" value="Unassembled WGS sequence"/>
</dbReference>
<feature type="domain" description="Macro" evidence="6">
    <location>
        <begin position="46"/>
        <end position="143"/>
    </location>
</feature>
<evidence type="ECO:0000313" key="11">
    <source>
        <dbReference type="Proteomes" id="UP000663855"/>
    </source>
</evidence>
<keyword evidence="2" id="KW-0328">Glycosyltransferase</keyword>
<proteinExistence type="predicted"/>
<evidence type="ECO:0000256" key="5">
    <source>
        <dbReference type="ARBA" id="ARBA00023242"/>
    </source>
</evidence>
<dbReference type="OrthoDB" id="6133115at2759"/>
<name>A0A814ECV2_9BILA</name>
<dbReference type="GO" id="GO:0003714">
    <property type="term" value="F:transcription corepressor activity"/>
    <property type="evidence" value="ECO:0007669"/>
    <property type="project" value="TreeGrafter"/>
</dbReference>
<keyword evidence="4" id="KW-0520">NAD</keyword>
<dbReference type="Pfam" id="PF01661">
    <property type="entry name" value="Macro"/>
    <property type="match status" value="1"/>
</dbReference>
<dbReference type="PANTHER" id="PTHR14453">
    <property type="entry name" value="PARP/ZINC FINGER CCCH TYPE DOMAIN CONTAINING PROTEIN"/>
    <property type="match status" value="1"/>
</dbReference>
<protein>
    <recommendedName>
        <fullName evidence="6">Macro domain-containing protein</fullName>
    </recommendedName>
</protein>
<dbReference type="EMBL" id="CAJNOW010000147">
    <property type="protein sequence ID" value="CAF1252326.1"/>
    <property type="molecule type" value="Genomic_DNA"/>
</dbReference>
<organism evidence="7 11">
    <name type="scientific">Rotaria magnacalcarata</name>
    <dbReference type="NCBI Taxonomy" id="392030"/>
    <lineage>
        <taxon>Eukaryota</taxon>
        <taxon>Metazoa</taxon>
        <taxon>Spiralia</taxon>
        <taxon>Gnathifera</taxon>
        <taxon>Rotifera</taxon>
        <taxon>Eurotatoria</taxon>
        <taxon>Bdelloidea</taxon>
        <taxon>Philodinida</taxon>
        <taxon>Philodinidae</taxon>
        <taxon>Rotaria</taxon>
    </lineage>
</organism>
<reference evidence="7" key="1">
    <citation type="submission" date="2021-02" db="EMBL/GenBank/DDBJ databases">
        <authorList>
            <person name="Nowell W R."/>
        </authorList>
    </citation>
    <scope>NUCLEOTIDE SEQUENCE</scope>
</reference>
<keyword evidence="3" id="KW-0808">Transferase</keyword>
<sequence length="202" mass="22506">MYNRILLIVFLMKFDLQHFNLHKILQIKRQLVDVIVVCLSSKHLFNAICKVGGDSFRTSFNAESKKNPGAPIIAVKAEGQLASKKIYCLPWEKDSNVSLSKSIRNFVSAAIVKAVTEKQLSIAFAAIGCGNFQCPLSLVAQAMVETAYRKLQKHAISVSFAIEPKRLDIYDEFQKQINLLEQPSQTRQPAEPVKTIAATIGN</sequence>
<dbReference type="EMBL" id="CAJOBH010019537">
    <property type="protein sequence ID" value="CAF4212966.1"/>
    <property type="molecule type" value="Genomic_DNA"/>
</dbReference>
<evidence type="ECO:0000256" key="2">
    <source>
        <dbReference type="ARBA" id="ARBA00022676"/>
    </source>
</evidence>
<comment type="caution">
    <text evidence="7">The sequence shown here is derived from an EMBL/GenBank/DDBJ whole genome shotgun (WGS) entry which is preliminary data.</text>
</comment>
<dbReference type="PANTHER" id="PTHR14453:SF67">
    <property type="entry name" value="POLY [ADP-RIBOSE] POLYMERASE"/>
    <property type="match status" value="1"/>
</dbReference>
<evidence type="ECO:0000313" key="7">
    <source>
        <dbReference type="EMBL" id="CAF0966257.1"/>
    </source>
</evidence>
<evidence type="ECO:0000256" key="3">
    <source>
        <dbReference type="ARBA" id="ARBA00022679"/>
    </source>
</evidence>
<evidence type="ECO:0000256" key="4">
    <source>
        <dbReference type="ARBA" id="ARBA00023027"/>
    </source>
</evidence>
<dbReference type="InterPro" id="IPR002589">
    <property type="entry name" value="Macro_dom"/>
</dbReference>
<dbReference type="GO" id="GO:0005737">
    <property type="term" value="C:cytoplasm"/>
    <property type="evidence" value="ECO:0007669"/>
    <property type="project" value="TreeGrafter"/>
</dbReference>
<evidence type="ECO:0000259" key="6">
    <source>
        <dbReference type="Pfam" id="PF01661"/>
    </source>
</evidence>
<dbReference type="InterPro" id="IPR052056">
    <property type="entry name" value="Mono-ARTD/PARP"/>
</dbReference>
<gene>
    <name evidence="9" type="ORF">BYL167_LOCUS24086</name>
    <name evidence="7" type="ORF">CJN711_LOCUS648</name>
    <name evidence="10" type="ORF">GIL414_LOCUS31474</name>
    <name evidence="8" type="ORF">KQP761_LOCUS2354</name>
</gene>
<dbReference type="Proteomes" id="UP000663834">
    <property type="component" value="Unassembled WGS sequence"/>
</dbReference>
<dbReference type="EMBL" id="CAJNOV010000046">
    <property type="protein sequence ID" value="CAF0966257.1"/>
    <property type="molecule type" value="Genomic_DNA"/>
</dbReference>
<dbReference type="GO" id="GO:0016757">
    <property type="term" value="F:glycosyltransferase activity"/>
    <property type="evidence" value="ECO:0007669"/>
    <property type="project" value="UniProtKB-KW"/>
</dbReference>
<accession>A0A814ECV2</accession>
<dbReference type="AlphaFoldDB" id="A0A814ECV2"/>